<reference evidence="7" key="1">
    <citation type="submission" date="2022-12" db="EMBL/GenBank/DDBJ databases">
        <title>Reference genome sequencing for broad-spectrum identification of bacterial and archaeal isolates by mass spectrometry.</title>
        <authorList>
            <person name="Sekiguchi Y."/>
            <person name="Tourlousse D.M."/>
        </authorList>
    </citation>
    <scope>NUCLEOTIDE SEQUENCE</scope>
    <source>
        <strain evidence="7">TSL-P1</strain>
    </source>
</reference>
<dbReference type="PANTHER" id="PTHR30606">
    <property type="entry name" value="LIPID A BIOSYNTHESIS LAUROYL ACYLTRANSFERASE"/>
    <property type="match status" value="1"/>
</dbReference>
<comment type="subcellular location">
    <subcellularLocation>
        <location evidence="1">Cell inner membrane</location>
    </subcellularLocation>
</comment>
<gene>
    <name evidence="7" type="ORF">TISLANDTSLP1_02160</name>
</gene>
<dbReference type="Pfam" id="PF03279">
    <property type="entry name" value="Lip_A_acyltrans"/>
    <property type="match status" value="1"/>
</dbReference>
<keyword evidence="5" id="KW-0472">Membrane</keyword>
<dbReference type="GO" id="GO:0005886">
    <property type="term" value="C:plasma membrane"/>
    <property type="evidence" value="ECO:0007669"/>
    <property type="project" value="UniProtKB-SubCell"/>
</dbReference>
<keyword evidence="4" id="KW-0808">Transferase</keyword>
<dbReference type="GO" id="GO:0009247">
    <property type="term" value="P:glycolipid biosynthetic process"/>
    <property type="evidence" value="ECO:0007669"/>
    <property type="project" value="UniProtKB-ARBA"/>
</dbReference>
<evidence type="ECO:0000256" key="1">
    <source>
        <dbReference type="ARBA" id="ARBA00004533"/>
    </source>
</evidence>
<proteinExistence type="predicted"/>
<keyword evidence="8" id="KW-1185">Reference proteome</keyword>
<organism evidence="7 8">
    <name type="scientific">Thermodesulfovibrio yellowstonii</name>
    <dbReference type="NCBI Taxonomy" id="28262"/>
    <lineage>
        <taxon>Bacteria</taxon>
        <taxon>Pseudomonadati</taxon>
        <taxon>Nitrospirota</taxon>
        <taxon>Thermodesulfovibrionia</taxon>
        <taxon>Thermodesulfovibrionales</taxon>
        <taxon>Thermodesulfovibrionaceae</taxon>
        <taxon>Thermodesulfovibrio</taxon>
    </lineage>
</organism>
<keyword evidence="6 7" id="KW-0012">Acyltransferase</keyword>
<evidence type="ECO:0000256" key="5">
    <source>
        <dbReference type="ARBA" id="ARBA00023136"/>
    </source>
</evidence>
<evidence type="ECO:0000256" key="6">
    <source>
        <dbReference type="ARBA" id="ARBA00023315"/>
    </source>
</evidence>
<name>A0A9W6GCA4_9BACT</name>
<comment type="caution">
    <text evidence="7">The sequence shown here is derived from an EMBL/GenBank/DDBJ whole genome shotgun (WGS) entry which is preliminary data.</text>
</comment>
<dbReference type="AlphaFoldDB" id="A0A9W6GCA4"/>
<dbReference type="Proteomes" id="UP001144297">
    <property type="component" value="Unassembled WGS sequence"/>
</dbReference>
<dbReference type="InterPro" id="IPR004960">
    <property type="entry name" value="LipA_acyltrans"/>
</dbReference>
<evidence type="ECO:0000256" key="2">
    <source>
        <dbReference type="ARBA" id="ARBA00022475"/>
    </source>
</evidence>
<evidence type="ECO:0000313" key="7">
    <source>
        <dbReference type="EMBL" id="GLI52523.1"/>
    </source>
</evidence>
<dbReference type="GO" id="GO:0016746">
    <property type="term" value="F:acyltransferase activity"/>
    <property type="evidence" value="ECO:0007669"/>
    <property type="project" value="UniProtKB-KW"/>
</dbReference>
<keyword evidence="2" id="KW-1003">Cell membrane</keyword>
<dbReference type="CDD" id="cd07984">
    <property type="entry name" value="LPLAT_LABLAT-like"/>
    <property type="match status" value="1"/>
</dbReference>
<evidence type="ECO:0000313" key="8">
    <source>
        <dbReference type="Proteomes" id="UP001144297"/>
    </source>
</evidence>
<evidence type="ECO:0000256" key="3">
    <source>
        <dbReference type="ARBA" id="ARBA00022519"/>
    </source>
</evidence>
<sequence length="289" mass="33808">MKSFVKHIIFKFALKFFMGLGRILGKKQLITVSSFLGSLLYSLSWKRKNVAFDNLKIAFEQQYKESELKKVLKKFIQEIILTALEIAFIVKKKEKLAQWAKVSGIEHLDEALKKRKGIIALSAHLGNIPVMLAWLAEKGYPVAVLFKEGKYLPEGFLYNLIKSYKIYPIPFRSDREVPKEIISALNKNMIVFILADQARPGIYAKFFGKYVQCQKGAFVIAQRKGSPLVPIFIVRGENGHEIKIYPEIELQKQVEILIEKYNCLLEELIRKYPEQYYWFHRRFKRMRVH</sequence>
<evidence type="ECO:0000256" key="4">
    <source>
        <dbReference type="ARBA" id="ARBA00022679"/>
    </source>
</evidence>
<keyword evidence="3" id="KW-0997">Cell inner membrane</keyword>
<accession>A0A9W6GCA4</accession>
<dbReference type="PANTHER" id="PTHR30606:SF10">
    <property type="entry name" value="PHOSPHATIDYLINOSITOL MANNOSIDE ACYLTRANSFERASE"/>
    <property type="match status" value="1"/>
</dbReference>
<protein>
    <submittedName>
        <fullName evidence="7">Lipid A lauroyl acyltransferase</fullName>
    </submittedName>
</protein>
<dbReference type="EMBL" id="BSDX01000001">
    <property type="protein sequence ID" value="GLI52523.1"/>
    <property type="molecule type" value="Genomic_DNA"/>
</dbReference>